<dbReference type="EMBL" id="AP023396">
    <property type="protein sequence ID" value="BCK59114.1"/>
    <property type="molecule type" value="Genomic_DNA"/>
</dbReference>
<dbReference type="AlphaFoldDB" id="A0A7G1L175"/>
<evidence type="ECO:0000313" key="1">
    <source>
        <dbReference type="EMBL" id="BCK59114.1"/>
    </source>
</evidence>
<dbReference type="InterPro" id="IPR017853">
    <property type="entry name" value="GH"/>
</dbReference>
<organism evidence="1 2">
    <name type="scientific">Nocardia wallacei</name>
    <dbReference type="NCBI Taxonomy" id="480035"/>
    <lineage>
        <taxon>Bacteria</taxon>
        <taxon>Bacillati</taxon>
        <taxon>Actinomycetota</taxon>
        <taxon>Actinomycetes</taxon>
        <taxon>Mycobacteriales</taxon>
        <taxon>Nocardiaceae</taxon>
        <taxon>Nocardia</taxon>
    </lineage>
</organism>
<accession>A0A7G1L175</accession>
<dbReference type="KEGG" id="nwl:NWFMUON74_68860"/>
<evidence type="ECO:0008006" key="3">
    <source>
        <dbReference type="Google" id="ProtNLM"/>
    </source>
</evidence>
<keyword evidence="2" id="KW-1185">Reference proteome</keyword>
<evidence type="ECO:0000313" key="2">
    <source>
        <dbReference type="Proteomes" id="UP000516173"/>
    </source>
</evidence>
<reference evidence="1 2" key="1">
    <citation type="submission" date="2020-08" db="EMBL/GenBank/DDBJ databases">
        <title>Genome Sequencing of Nocardia wallacei strain FMUON74 and assembly.</title>
        <authorList>
            <person name="Toyokawa M."/>
            <person name="Uesaka K."/>
        </authorList>
    </citation>
    <scope>NUCLEOTIDE SEQUENCE [LARGE SCALE GENOMIC DNA]</scope>
    <source>
        <strain evidence="1 2">FMUON74</strain>
    </source>
</reference>
<dbReference type="SUPFAM" id="SSF51445">
    <property type="entry name" value="(Trans)glycosidases"/>
    <property type="match status" value="1"/>
</dbReference>
<dbReference type="GeneID" id="80351267"/>
<gene>
    <name evidence="1" type="ORF">NWFMUON74_68860</name>
</gene>
<sequence>MSLEYRGVNYDTGTDYSAGAPTRVGWDMAQVSSDMADIARKLHANSVCVYGSRADRLREAAGAAAAAGLTVWVQPRSIESDASRTLILLEDVATDAEHLRVRGAEVHLNIGCELSIFSTAVIPGRSYAQRALRLTRRWPLLPLYNWRLNRLLSEMADVARARFRGSLTYGCGLWEDVDWRLFDIVGQNFYRLKHNERDYSRRLRDFHRHGKPVIITEFGCGAFRGADDLGPTSHEVIDYSTDPAQLTDAPTRDEATQAKYLEELLREYRRAKVAGAFVFEYVAEGNPHSLDPGLDLDMAGYGIVLPHDRTPKQAFHTVARIYNAESEILRPPDASV</sequence>
<dbReference type="RefSeq" id="WP_187685757.1">
    <property type="nucleotide sequence ID" value="NZ_AP023396.1"/>
</dbReference>
<proteinExistence type="predicted"/>
<dbReference type="Proteomes" id="UP000516173">
    <property type="component" value="Chromosome"/>
</dbReference>
<name>A0A7G1L175_9NOCA</name>
<protein>
    <recommendedName>
        <fullName evidence="3">Abortive infection protein</fullName>
    </recommendedName>
</protein>
<dbReference type="Gene3D" id="3.20.20.80">
    <property type="entry name" value="Glycosidases"/>
    <property type="match status" value="1"/>
</dbReference>